<comment type="caution">
    <text evidence="3">The sequence shown here is derived from an EMBL/GenBank/DDBJ whole genome shotgun (WGS) entry which is preliminary data.</text>
</comment>
<feature type="transmembrane region" description="Helical" evidence="1">
    <location>
        <begin position="67"/>
        <end position="88"/>
    </location>
</feature>
<feature type="transmembrane region" description="Helical" evidence="1">
    <location>
        <begin position="33"/>
        <end position="55"/>
    </location>
</feature>
<sequence>MSVTSLAHFINDGTFLIYPLLIVYYSTELHVSVVFLGSLSIIYALLSGLLSPFIGNFADKHDLDAPLLALGIFLEAVAVILFGASFALPSAVYYLSALGAVILGVGQAFYHPIGGAVLSRTFGRSSGRALGINGSMGSVGRAIMPSVVTLFILYFAESTGLFLVGAIMVIVTAIIYFGLRFYKRGSTEEIRKTKERLESRFVKFLIILGAIVFIRSMFITGVTTFTGQYIYQVYLSKELAGIFLTVGFIGSVFGQPLFGWMTEKVGGRITFVVTSVLSIAFFLLFMVSSRDLILASLWYTLFTLSAFSAFPVLLGYVSQVFPRSFYTLANSYIWGIGNTVGGAMGNALITLLLGLNYTIFESFYVMVGLAVLSTLLTPLIPKKV</sequence>
<gene>
    <name evidence="3" type="ORF">ASUL_08494</name>
</gene>
<dbReference type="PROSITE" id="PS50850">
    <property type="entry name" value="MFS"/>
    <property type="match status" value="1"/>
</dbReference>
<evidence type="ECO:0000256" key="1">
    <source>
        <dbReference type="SAM" id="Phobius"/>
    </source>
</evidence>
<accession>W7KK90</accession>
<keyword evidence="1" id="KW-0812">Transmembrane</keyword>
<dbReference type="GO" id="GO:0022857">
    <property type="term" value="F:transmembrane transporter activity"/>
    <property type="evidence" value="ECO:0007669"/>
    <property type="project" value="InterPro"/>
</dbReference>
<organism evidence="3 4">
    <name type="scientific">Candidatus Aramenus sulfurataquae</name>
    <dbReference type="NCBI Taxonomy" id="1326980"/>
    <lineage>
        <taxon>Archaea</taxon>
        <taxon>Thermoproteota</taxon>
        <taxon>Thermoprotei</taxon>
        <taxon>Sulfolobales</taxon>
        <taxon>Sulfolobaceae</taxon>
        <taxon>Candidatus Aramenus</taxon>
    </lineage>
</organism>
<feature type="transmembrane region" description="Helical" evidence="1">
    <location>
        <begin position="363"/>
        <end position="380"/>
    </location>
</feature>
<feature type="transmembrane region" description="Helical" evidence="1">
    <location>
        <begin position="200"/>
        <end position="219"/>
    </location>
</feature>
<feature type="domain" description="Major facilitator superfamily (MFS) profile" evidence="2">
    <location>
        <begin position="1"/>
        <end position="384"/>
    </location>
</feature>
<feature type="transmembrane region" description="Helical" evidence="1">
    <location>
        <begin position="239"/>
        <end position="258"/>
    </location>
</feature>
<feature type="transmembrane region" description="Helical" evidence="1">
    <location>
        <begin position="94"/>
        <end position="118"/>
    </location>
</feature>
<dbReference type="InterPro" id="IPR020846">
    <property type="entry name" value="MFS_dom"/>
</dbReference>
<evidence type="ECO:0000259" key="2">
    <source>
        <dbReference type="PROSITE" id="PS50850"/>
    </source>
</evidence>
<proteinExistence type="predicted"/>
<dbReference type="EMBL" id="ASRH01000011">
    <property type="protein sequence ID" value="EWG06638.1"/>
    <property type="molecule type" value="Genomic_DNA"/>
</dbReference>
<reference evidence="3 4" key="1">
    <citation type="journal article" date="2014" name="Genome Announc.">
        <title>Draft Genome Sequence of the Sulfolobales Archaeon AZ1, Obtained through Metagenomic Analysis of a Mexican Hot Spring.</title>
        <authorList>
            <person name="Servin-Garciduenas L.E."/>
            <person name="Martinez-Romero E."/>
        </authorList>
    </citation>
    <scope>NUCLEOTIDE SEQUENCE [LARGE SCALE GENOMIC DNA]</scope>
    <source>
        <strain evidence="3">AZ1-illumnia</strain>
    </source>
</reference>
<dbReference type="GO" id="GO:0005886">
    <property type="term" value="C:plasma membrane"/>
    <property type="evidence" value="ECO:0007669"/>
    <property type="project" value="TreeGrafter"/>
</dbReference>
<dbReference type="SUPFAM" id="SSF103473">
    <property type="entry name" value="MFS general substrate transporter"/>
    <property type="match status" value="1"/>
</dbReference>
<dbReference type="Gene3D" id="1.20.1250.20">
    <property type="entry name" value="MFS general substrate transporter like domains"/>
    <property type="match status" value="2"/>
</dbReference>
<dbReference type="Proteomes" id="UP000054284">
    <property type="component" value="Unassembled WGS sequence"/>
</dbReference>
<protein>
    <submittedName>
        <fullName evidence="3">Major facilitator superfamily transporter</fullName>
    </submittedName>
</protein>
<feature type="transmembrane region" description="Helical" evidence="1">
    <location>
        <begin position="297"/>
        <end position="321"/>
    </location>
</feature>
<keyword evidence="1" id="KW-1133">Transmembrane helix</keyword>
<evidence type="ECO:0000313" key="4">
    <source>
        <dbReference type="Proteomes" id="UP000054284"/>
    </source>
</evidence>
<name>W7KK90_9CREN</name>
<dbReference type="Pfam" id="PF07690">
    <property type="entry name" value="MFS_1"/>
    <property type="match status" value="1"/>
</dbReference>
<feature type="transmembrane region" description="Helical" evidence="1">
    <location>
        <begin position="333"/>
        <end position="357"/>
    </location>
</feature>
<dbReference type="InterPro" id="IPR011701">
    <property type="entry name" value="MFS"/>
</dbReference>
<dbReference type="PANTHER" id="PTHR43129">
    <property type="entry name" value="FOSMIDOMYCIN RESISTANCE PROTEIN"/>
    <property type="match status" value="1"/>
</dbReference>
<keyword evidence="1" id="KW-0472">Membrane</keyword>
<dbReference type="PANTHER" id="PTHR43129:SF1">
    <property type="entry name" value="FOSMIDOMYCIN RESISTANCE PROTEIN"/>
    <property type="match status" value="1"/>
</dbReference>
<feature type="transmembrane region" description="Helical" evidence="1">
    <location>
        <begin position="9"/>
        <end position="27"/>
    </location>
</feature>
<feature type="transmembrane region" description="Helical" evidence="1">
    <location>
        <begin position="265"/>
        <end position="285"/>
    </location>
</feature>
<dbReference type="AlphaFoldDB" id="W7KK90"/>
<dbReference type="InterPro" id="IPR036259">
    <property type="entry name" value="MFS_trans_sf"/>
</dbReference>
<evidence type="ECO:0000313" key="3">
    <source>
        <dbReference type="EMBL" id="EWG06638.1"/>
    </source>
</evidence>
<feature type="transmembrane region" description="Helical" evidence="1">
    <location>
        <begin position="162"/>
        <end position="179"/>
    </location>
</feature>
<keyword evidence="4" id="KW-1185">Reference proteome</keyword>